<accession>A0ABT2PXD7</accession>
<dbReference type="Proteomes" id="UP001209076">
    <property type="component" value="Unassembled WGS sequence"/>
</dbReference>
<dbReference type="RefSeq" id="WP_262096940.1">
    <property type="nucleotide sequence ID" value="NZ_JAOEGN010000019.1"/>
</dbReference>
<sequence length="101" mass="12208">MNECNTKKQRPHLRMYLYELRKNAQLSIYEVTNNMLLSKPYYYQIEQGIKGHRMDVVFLNDLATVLKTDFETLCKGELEYQKERRSLGIRREGRWVMDDEI</sequence>
<keyword evidence="2" id="KW-1185">Reference proteome</keyword>
<gene>
    <name evidence="1" type="ORF">N7603_08110</name>
</gene>
<dbReference type="Gene3D" id="1.10.260.40">
    <property type="entry name" value="lambda repressor-like DNA-binding domains"/>
    <property type="match status" value="1"/>
</dbReference>
<dbReference type="InterPro" id="IPR010982">
    <property type="entry name" value="Lambda_DNA-bd_dom_sf"/>
</dbReference>
<comment type="caution">
    <text evidence="1">The sequence shown here is derived from an EMBL/GenBank/DDBJ whole genome shotgun (WGS) entry which is preliminary data.</text>
</comment>
<proteinExistence type="predicted"/>
<reference evidence="2" key="1">
    <citation type="submission" date="2023-07" db="EMBL/GenBank/DDBJ databases">
        <title>Novel Mycoplasma species identified in domestic and wild animals.</title>
        <authorList>
            <person name="Volokhov D.V."/>
            <person name="Furtak V.A."/>
            <person name="Zagorodnyaya T.A."/>
        </authorList>
    </citation>
    <scope>NUCLEOTIDE SEQUENCE [LARGE SCALE GENOMIC DNA]</scope>
    <source>
        <strain evidence="2">92-19</strain>
    </source>
</reference>
<evidence type="ECO:0008006" key="3">
    <source>
        <dbReference type="Google" id="ProtNLM"/>
    </source>
</evidence>
<dbReference type="EMBL" id="JAOEGN010000019">
    <property type="protein sequence ID" value="MCU0105621.1"/>
    <property type="molecule type" value="Genomic_DNA"/>
</dbReference>
<name>A0ABT2PXD7_9MOLU</name>
<organism evidence="1 2">
    <name type="scientific">Paracholeplasma vituli</name>
    <dbReference type="NCBI Taxonomy" id="69473"/>
    <lineage>
        <taxon>Bacteria</taxon>
        <taxon>Bacillati</taxon>
        <taxon>Mycoplasmatota</taxon>
        <taxon>Mollicutes</taxon>
        <taxon>Acholeplasmatales</taxon>
        <taxon>Acholeplasmataceae</taxon>
        <taxon>Paracholeplasma</taxon>
    </lineage>
</organism>
<dbReference type="SUPFAM" id="SSF47413">
    <property type="entry name" value="lambda repressor-like DNA-binding domains"/>
    <property type="match status" value="1"/>
</dbReference>
<evidence type="ECO:0000313" key="1">
    <source>
        <dbReference type="EMBL" id="MCU0105621.1"/>
    </source>
</evidence>
<evidence type="ECO:0000313" key="2">
    <source>
        <dbReference type="Proteomes" id="UP001209076"/>
    </source>
</evidence>
<protein>
    <recommendedName>
        <fullName evidence="3">HTH cro/C1-type domain-containing protein</fullName>
    </recommendedName>
</protein>